<dbReference type="AlphaFoldDB" id="A0A5C1YLZ3"/>
<evidence type="ECO:0000313" key="3">
    <source>
        <dbReference type="Proteomes" id="UP000324678"/>
    </source>
</evidence>
<gene>
    <name evidence="2" type="ORF">FLP10_16645</name>
</gene>
<evidence type="ECO:0000256" key="1">
    <source>
        <dbReference type="SAM" id="MobiDB-lite"/>
    </source>
</evidence>
<proteinExistence type="predicted"/>
<reference evidence="2 3" key="1">
    <citation type="submission" date="2019-09" db="EMBL/GenBank/DDBJ databases">
        <title>Genome sequencing of strain KACC 19306.</title>
        <authorList>
            <person name="Heo J."/>
            <person name="Kim S.-J."/>
            <person name="Kim J.-S."/>
            <person name="Hong S.-B."/>
            <person name="Kwon S.-W."/>
        </authorList>
    </citation>
    <scope>NUCLEOTIDE SEQUENCE [LARGE SCALE GENOMIC DNA]</scope>
    <source>
        <strain evidence="2 3">KACC 19306</strain>
    </source>
</reference>
<organism evidence="2 3">
    <name type="scientific">Agromyces intestinalis</name>
    <dbReference type="NCBI Taxonomy" id="2592652"/>
    <lineage>
        <taxon>Bacteria</taxon>
        <taxon>Bacillati</taxon>
        <taxon>Actinomycetota</taxon>
        <taxon>Actinomycetes</taxon>
        <taxon>Micrococcales</taxon>
        <taxon>Microbacteriaceae</taxon>
        <taxon>Agromyces</taxon>
    </lineage>
</organism>
<sequence>MPNRAATRRQWPRLARRSRPGVPGSRPSAAEHSSTTLTMRAAIHRRPASSFGAHNVPHDGVMARLPAVLGVSDLPLPELCAARIDGELVQLGGGWVPIDEPDLAALRAEILARRADRDLIAERRSAAWVLGALIAPVEPPQFCVPMHARVAQRAGHEYSLREVVIDDHDIVTVAGRIRCTSPVRTVLDLVREAGPDERGAMQAAAALLANDLDLADEAEQRLRSAFRLPGKLRALQRLATARAIAVTGQAQPSETR</sequence>
<name>A0A5C1YLZ3_9MICO</name>
<feature type="region of interest" description="Disordered" evidence="1">
    <location>
        <begin position="1"/>
        <end position="35"/>
    </location>
</feature>
<dbReference type="KEGG" id="ail:FLP10_16645"/>
<dbReference type="EMBL" id="CP043505">
    <property type="protein sequence ID" value="QEO15862.1"/>
    <property type="molecule type" value="Genomic_DNA"/>
</dbReference>
<dbReference type="Proteomes" id="UP000324678">
    <property type="component" value="Chromosome"/>
</dbReference>
<feature type="compositionally biased region" description="Basic residues" evidence="1">
    <location>
        <begin position="1"/>
        <end position="19"/>
    </location>
</feature>
<dbReference type="OrthoDB" id="4802815at2"/>
<evidence type="ECO:0008006" key="4">
    <source>
        <dbReference type="Google" id="ProtNLM"/>
    </source>
</evidence>
<keyword evidence="3" id="KW-1185">Reference proteome</keyword>
<accession>A0A5C1YLZ3</accession>
<protein>
    <recommendedName>
        <fullName evidence="4">AbiEi antitoxin C-terminal domain-containing protein</fullName>
    </recommendedName>
</protein>
<evidence type="ECO:0000313" key="2">
    <source>
        <dbReference type="EMBL" id="QEO15862.1"/>
    </source>
</evidence>